<dbReference type="AlphaFoldDB" id="A0ABD3GW07"/>
<accession>A0ABD3GW07</accession>
<sequence>MNEDKSKVLIIGATGRQGRHIDKGQRSCMPFTISPHPTTYSENLGAEKAALLGDLKTLGTTILEGSLLIALKEMDVVISAVAHVDQQFLLT</sequence>
<name>A0ABD3GW07_9MARC</name>
<keyword evidence="2" id="KW-1185">Reference proteome</keyword>
<dbReference type="Proteomes" id="UP001633002">
    <property type="component" value="Unassembled WGS sequence"/>
</dbReference>
<comment type="caution">
    <text evidence="1">The sequence shown here is derived from an EMBL/GenBank/DDBJ whole genome shotgun (WGS) entry which is preliminary data.</text>
</comment>
<evidence type="ECO:0000313" key="2">
    <source>
        <dbReference type="Proteomes" id="UP001633002"/>
    </source>
</evidence>
<gene>
    <name evidence="1" type="ORF">R1sor_000051</name>
</gene>
<dbReference type="EMBL" id="JBJQOH010000006">
    <property type="protein sequence ID" value="KAL3682029.1"/>
    <property type="molecule type" value="Genomic_DNA"/>
</dbReference>
<evidence type="ECO:0000313" key="1">
    <source>
        <dbReference type="EMBL" id="KAL3682029.1"/>
    </source>
</evidence>
<evidence type="ECO:0008006" key="3">
    <source>
        <dbReference type="Google" id="ProtNLM"/>
    </source>
</evidence>
<proteinExistence type="predicted"/>
<protein>
    <recommendedName>
        <fullName evidence="3">NmrA-like domain-containing protein</fullName>
    </recommendedName>
</protein>
<organism evidence="1 2">
    <name type="scientific">Riccia sorocarpa</name>
    <dbReference type="NCBI Taxonomy" id="122646"/>
    <lineage>
        <taxon>Eukaryota</taxon>
        <taxon>Viridiplantae</taxon>
        <taxon>Streptophyta</taxon>
        <taxon>Embryophyta</taxon>
        <taxon>Marchantiophyta</taxon>
        <taxon>Marchantiopsida</taxon>
        <taxon>Marchantiidae</taxon>
        <taxon>Marchantiales</taxon>
        <taxon>Ricciaceae</taxon>
        <taxon>Riccia</taxon>
    </lineage>
</organism>
<dbReference type="Gene3D" id="3.40.50.720">
    <property type="entry name" value="NAD(P)-binding Rossmann-like Domain"/>
    <property type="match status" value="1"/>
</dbReference>
<reference evidence="1 2" key="1">
    <citation type="submission" date="2024-09" db="EMBL/GenBank/DDBJ databases">
        <title>Chromosome-scale assembly of Riccia sorocarpa.</title>
        <authorList>
            <person name="Paukszto L."/>
        </authorList>
    </citation>
    <scope>NUCLEOTIDE SEQUENCE [LARGE SCALE GENOMIC DNA]</scope>
    <source>
        <strain evidence="1">LP-2024</strain>
        <tissue evidence="1">Aerial parts of the thallus</tissue>
    </source>
</reference>